<feature type="region of interest" description="Disordered" evidence="1">
    <location>
        <begin position="505"/>
        <end position="536"/>
    </location>
</feature>
<dbReference type="PANTHER" id="PTHR39394">
    <property type="entry name" value="YALI0E31793P"/>
    <property type="match status" value="1"/>
</dbReference>
<feature type="region of interest" description="Disordered" evidence="1">
    <location>
        <begin position="705"/>
        <end position="730"/>
    </location>
</feature>
<sequence>MKSTSSRFSFDMIGAAKQEKLLEERHRQRELERQTTRSPSISNSYRDSRFDDMDDFDYDAMMDDDGLEEAIPGVNTDYYEEPIPGMESDYDEEYIPEAGLDDDFEAAAGEEDEDQHDGYDMEDVDNDQENFSGFVFQRSNPQDADGRVIGFAMSKDTPGLEPNFPSPIPPSLVQRPIISSTEEGTGLGIQCLDVVEQSDNLIRQPHTVAMEPDKQRESFLAPPARTNDDLYFDDGISGFDNEFADELNFGTGNDEPFNEALFDLDDTDQYGRPIPGAFRMAKEAHDAAARHRTQEDSDVVSGRIAQPTLSQSTTRTSTSAGGFQHPVSKVTSEEISPQHNFTTFAQPLPVAEQENVVAYQAALAAAAYQAAAAGKFRRESPPTSPAISASAGGPSPTNDYDDYDESPHIDFDDYERDDLDDFNLDDDDIIAEANASALANDSDGWYGQEFGFYSAPASQQNPTTGFHLQSPGLAQLAMMADAADDSNMTLSALLKLRSRAWGGSQASLVSSRDGSPRSERGDGTSSPMVGPHLGIGGFHGRKNSSFSVLSRESENYSSPGSPTLTMSLPAVLSPRPSAMQSTQTAMFIPSPGYALSPLQDLPFLRARGSPSHAGAALVNPMQLRVEWVRERGHPTTQATRDEASAPEKEQGALSRRLEQATEDALTSGGRSGWRAIEEAGFSEELKAKLYEKVATATIGSAEDLVGGRVGPGAGAGTRAHAEAAPWTGEESHEDAALRMLDDSKRKLPPTLRGRPAIPPPTLSRASTRAGGGKGLTEEEREDFLKELRERFQPGARALPNTISGLTSLANQRIEEAMARGQFKDIPRGPGIERDARADNPFIDTVYDALPSSADAGPVFRDPAWEGAERSYLELSVEKLNSLARSYNLMAPELAKKPYFSLTRELESCYAEVAPSATIYEKRGDGYGFKEMWRDIWSKRKS</sequence>
<comment type="caution">
    <text evidence="2">The sequence shown here is derived from an EMBL/GenBank/DDBJ whole genome shotgun (WGS) entry which is preliminary data.</text>
</comment>
<feature type="region of interest" description="Disordered" evidence="1">
    <location>
        <begin position="377"/>
        <end position="417"/>
    </location>
</feature>
<feature type="region of interest" description="Disordered" evidence="1">
    <location>
        <begin position="106"/>
        <end position="126"/>
    </location>
</feature>
<organism evidence="2 3">
    <name type="scientific">Parascedosporium putredinis</name>
    <dbReference type="NCBI Taxonomy" id="1442378"/>
    <lineage>
        <taxon>Eukaryota</taxon>
        <taxon>Fungi</taxon>
        <taxon>Dikarya</taxon>
        <taxon>Ascomycota</taxon>
        <taxon>Pezizomycotina</taxon>
        <taxon>Sordariomycetes</taxon>
        <taxon>Hypocreomycetidae</taxon>
        <taxon>Microascales</taxon>
        <taxon>Microascaceae</taxon>
        <taxon>Parascedosporium</taxon>
    </lineage>
</organism>
<dbReference type="PANTHER" id="PTHR39394:SF1">
    <property type="entry name" value="DNAJ HOMOLOGUE SUBFAMILY C MEMBER 28 CONSERVED DOMAIN-CONTAINING PROTEIN"/>
    <property type="match status" value="1"/>
</dbReference>
<reference evidence="2" key="1">
    <citation type="submission" date="2022-11" db="EMBL/GenBank/DDBJ databases">
        <authorList>
            <person name="Scott C."/>
            <person name="Bruce N."/>
        </authorList>
    </citation>
    <scope>NUCLEOTIDE SEQUENCE</scope>
</reference>
<dbReference type="AlphaFoldDB" id="A0A9P1HAD4"/>
<feature type="region of interest" description="Disordered" evidence="1">
    <location>
        <begin position="19"/>
        <end position="60"/>
    </location>
</feature>
<gene>
    <name evidence="2" type="ORF">PPNO1_LOCUS8453</name>
</gene>
<feature type="compositionally biased region" description="Low complexity" evidence="1">
    <location>
        <begin position="385"/>
        <end position="397"/>
    </location>
</feature>
<feature type="region of interest" description="Disordered" evidence="1">
    <location>
        <begin position="292"/>
        <end position="325"/>
    </location>
</feature>
<dbReference type="EMBL" id="CALLCH030000018">
    <property type="protein sequence ID" value="CAI4218880.1"/>
    <property type="molecule type" value="Genomic_DNA"/>
</dbReference>
<evidence type="ECO:0000256" key="1">
    <source>
        <dbReference type="SAM" id="MobiDB-lite"/>
    </source>
</evidence>
<dbReference type="Proteomes" id="UP000838763">
    <property type="component" value="Unassembled WGS sequence"/>
</dbReference>
<feature type="compositionally biased region" description="Basic and acidic residues" evidence="1">
    <location>
        <begin position="19"/>
        <end position="35"/>
    </location>
</feature>
<protein>
    <submittedName>
        <fullName evidence="2">Uncharacterized protein</fullName>
    </submittedName>
</protein>
<keyword evidence="3" id="KW-1185">Reference proteome</keyword>
<proteinExistence type="predicted"/>
<evidence type="ECO:0000313" key="2">
    <source>
        <dbReference type="EMBL" id="CAI4218880.1"/>
    </source>
</evidence>
<dbReference type="OrthoDB" id="1922282at2759"/>
<evidence type="ECO:0000313" key="3">
    <source>
        <dbReference type="Proteomes" id="UP000838763"/>
    </source>
</evidence>
<feature type="region of interest" description="Disordered" evidence="1">
    <location>
        <begin position="745"/>
        <end position="777"/>
    </location>
</feature>
<accession>A0A9P1HAD4</accession>
<feature type="compositionally biased region" description="Low complexity" evidence="1">
    <location>
        <begin position="308"/>
        <end position="319"/>
    </location>
</feature>
<name>A0A9P1HAD4_9PEZI</name>
<feature type="region of interest" description="Disordered" evidence="1">
    <location>
        <begin position="633"/>
        <end position="653"/>
    </location>
</feature>